<gene>
    <name evidence="1" type="ORF">NZD86_09540</name>
</gene>
<accession>A0ABY6Z949</accession>
<protein>
    <submittedName>
        <fullName evidence="1">Asparaginase</fullName>
    </submittedName>
</protein>
<dbReference type="RefSeq" id="WP_268046282.1">
    <property type="nucleotide sequence ID" value="NZ_CP104064.1"/>
</dbReference>
<reference evidence="1" key="1">
    <citation type="submission" date="2022-08" db="EMBL/GenBank/DDBJ databases">
        <title>Alicyclobacillus dauci DSM2870, complete genome.</title>
        <authorList>
            <person name="Wang Q."/>
            <person name="Cai R."/>
            <person name="Wang Z."/>
        </authorList>
    </citation>
    <scope>NUCLEOTIDE SEQUENCE</scope>
    <source>
        <strain evidence="1">DSM 28700</strain>
    </source>
</reference>
<dbReference type="PANTHER" id="PTHR42110:SF1">
    <property type="entry name" value="L-ASPARAGINASE, PUTATIVE (AFU_ORTHOLOGUE AFUA_3G11890)-RELATED"/>
    <property type="match status" value="1"/>
</dbReference>
<proteinExistence type="predicted"/>
<organism evidence="1 2">
    <name type="scientific">Alicyclobacillus dauci</name>
    <dbReference type="NCBI Taxonomy" id="1475485"/>
    <lineage>
        <taxon>Bacteria</taxon>
        <taxon>Bacillati</taxon>
        <taxon>Bacillota</taxon>
        <taxon>Bacilli</taxon>
        <taxon>Bacillales</taxon>
        <taxon>Alicyclobacillaceae</taxon>
        <taxon>Alicyclobacillus</taxon>
    </lineage>
</organism>
<dbReference type="EMBL" id="CP104064">
    <property type="protein sequence ID" value="WAH38696.1"/>
    <property type="molecule type" value="Genomic_DNA"/>
</dbReference>
<dbReference type="Pfam" id="PF06089">
    <property type="entry name" value="Asparaginase_II"/>
    <property type="match status" value="1"/>
</dbReference>
<dbReference type="PANTHER" id="PTHR42110">
    <property type="entry name" value="L-ASPARAGINASE, PUTATIVE (AFU_ORTHOLOGUE AFUA_3G11890)-RELATED"/>
    <property type="match status" value="1"/>
</dbReference>
<dbReference type="Proteomes" id="UP001164803">
    <property type="component" value="Chromosome"/>
</dbReference>
<evidence type="ECO:0000313" key="2">
    <source>
        <dbReference type="Proteomes" id="UP001164803"/>
    </source>
</evidence>
<sequence length="337" mass="37261">MDNSILNVYRGDVVENSHRGHIAVVNANGELLYSFGDPFRITHGRSALKPFQVLPVMETGTADHYGFTDADLALCASSHSGEEIHRSRATAMLWRVGIDESHLQCGVSPPIDTKSYEELIRSGQSVTAVCNECSGVHIGMLATATYMKEPLGTYTSETHPVQKRVKKAVADLTDYPENGIQLAIDGCGIPTYCMPLTNIAKGFARLSTPEIVQKEHQESVDRIVNAYLNRPEMVTGEELYSTRVMRVFGRRLLVKEGSQGVYGICDRDTGIGIAIKIEDGRLTELPPVVNEVLRQLKIGIDGEIQQLAKDTNPPLKNTLQQPVGRFKTEFVLEKHKR</sequence>
<evidence type="ECO:0000313" key="1">
    <source>
        <dbReference type="EMBL" id="WAH38696.1"/>
    </source>
</evidence>
<name>A0ABY6Z949_9BACL</name>
<dbReference type="InterPro" id="IPR010349">
    <property type="entry name" value="Asparaginase_II"/>
</dbReference>
<keyword evidence="2" id="KW-1185">Reference proteome</keyword>